<dbReference type="Pfam" id="PF00112">
    <property type="entry name" value="Peptidase_C1"/>
    <property type="match status" value="1"/>
</dbReference>
<dbReference type="PANTHER" id="PTHR12411">
    <property type="entry name" value="CYSTEINE PROTEASE FAMILY C1-RELATED"/>
    <property type="match status" value="1"/>
</dbReference>
<dbReference type="PROSITE" id="PS00640">
    <property type="entry name" value="THIOL_PROTEASE_ASN"/>
    <property type="match status" value="1"/>
</dbReference>
<evidence type="ECO:0000256" key="2">
    <source>
        <dbReference type="ARBA" id="ARBA00022670"/>
    </source>
</evidence>
<dbReference type="PRINTS" id="PR00705">
    <property type="entry name" value="PAPAIN"/>
</dbReference>
<organism evidence="12 13">
    <name type="scientific">Cylicocyclus nassatus</name>
    <name type="common">Nematode worm</name>
    <dbReference type="NCBI Taxonomy" id="53992"/>
    <lineage>
        <taxon>Eukaryota</taxon>
        <taxon>Metazoa</taxon>
        <taxon>Ecdysozoa</taxon>
        <taxon>Nematoda</taxon>
        <taxon>Chromadorea</taxon>
        <taxon>Rhabditida</taxon>
        <taxon>Rhabditina</taxon>
        <taxon>Rhabditomorpha</taxon>
        <taxon>Strongyloidea</taxon>
        <taxon>Strongylidae</taxon>
        <taxon>Cylicocyclus</taxon>
    </lineage>
</organism>
<comment type="similarity">
    <text evidence="1">Belongs to the peptidase C1 family.</text>
</comment>
<sequence>MLLFLLLLLLKSLIPVLSYNEPLHQGEFHNGSIISHRATNLTGRALVDYVNRKQSLWKAEYISHSSSFLKKRLMDTKYFDDTRTEKIKSRRNLDVELPERFDAREKWPECPSISYIRDQSGCGSCWAVSSAGVMSDRACIQSNGTVKEHLSDTDILACCGESCGKGCLGGVMDKAFEYAMTSGVCTGGRYREQSCKPYAFYPCGQHQNQPFYGDCPDEEEGPFPTPKCRARCRLRYPRSYEEDKVFAESYYSLENDEKEIMYEIMTNGPVATTFMVYEDFEFYKTGVYEHTSGWLVGLHAVRVIGWGVEGETPYWLIANTWNTDWGENGYFRFLRGKDHCKIEGRMKAVMMKV</sequence>
<evidence type="ECO:0000256" key="5">
    <source>
        <dbReference type="ARBA" id="ARBA00022807"/>
    </source>
</evidence>
<evidence type="ECO:0000313" key="12">
    <source>
        <dbReference type="EMBL" id="CAJ0594042.1"/>
    </source>
</evidence>
<dbReference type="InterPro" id="IPR013128">
    <property type="entry name" value="Peptidase_C1A"/>
</dbReference>
<dbReference type="Proteomes" id="UP001176961">
    <property type="component" value="Unassembled WGS sequence"/>
</dbReference>
<keyword evidence="3 10" id="KW-0732">Signal</keyword>
<reference evidence="12" key="1">
    <citation type="submission" date="2023-07" db="EMBL/GenBank/DDBJ databases">
        <authorList>
            <consortium name="CYATHOMIX"/>
        </authorList>
    </citation>
    <scope>NUCLEOTIDE SEQUENCE</scope>
    <source>
        <strain evidence="12">N/A</strain>
    </source>
</reference>
<evidence type="ECO:0000313" key="13">
    <source>
        <dbReference type="Proteomes" id="UP001176961"/>
    </source>
</evidence>
<keyword evidence="7" id="KW-1015">Disulfide bond</keyword>
<evidence type="ECO:0000256" key="9">
    <source>
        <dbReference type="ARBA" id="ARBA00057399"/>
    </source>
</evidence>
<dbReference type="InterPro" id="IPR025661">
    <property type="entry name" value="Pept_asp_AS"/>
</dbReference>
<gene>
    <name evidence="12" type="ORF">CYNAS_LOCUS6025</name>
</gene>
<keyword evidence="8" id="KW-0325">Glycoprotein</keyword>
<dbReference type="InterPro" id="IPR025660">
    <property type="entry name" value="Pept_his_AS"/>
</dbReference>
<dbReference type="GO" id="GO:0008234">
    <property type="term" value="F:cysteine-type peptidase activity"/>
    <property type="evidence" value="ECO:0007669"/>
    <property type="project" value="UniProtKB-KW"/>
</dbReference>
<keyword evidence="4" id="KW-0378">Hydrolase</keyword>
<dbReference type="InterPro" id="IPR000668">
    <property type="entry name" value="Peptidase_C1A_C"/>
</dbReference>
<dbReference type="Gene3D" id="3.90.70.10">
    <property type="entry name" value="Cysteine proteinases"/>
    <property type="match status" value="1"/>
</dbReference>
<evidence type="ECO:0000256" key="10">
    <source>
        <dbReference type="SAM" id="SignalP"/>
    </source>
</evidence>
<dbReference type="GO" id="GO:0006508">
    <property type="term" value="P:proteolysis"/>
    <property type="evidence" value="ECO:0007669"/>
    <property type="project" value="UniProtKB-KW"/>
</dbReference>
<evidence type="ECO:0000256" key="4">
    <source>
        <dbReference type="ARBA" id="ARBA00022801"/>
    </source>
</evidence>
<keyword evidence="13" id="KW-1185">Reference proteome</keyword>
<keyword evidence="2" id="KW-0645">Protease</keyword>
<dbReference type="EMBL" id="CATQJL010000112">
    <property type="protein sequence ID" value="CAJ0594042.1"/>
    <property type="molecule type" value="Genomic_DNA"/>
</dbReference>
<comment type="function">
    <text evidence="9">Expression of the protease correlates with blood-feeding and suggests a role for the protease in blood digestion.</text>
</comment>
<feature type="signal peptide" evidence="10">
    <location>
        <begin position="1"/>
        <end position="18"/>
    </location>
</feature>
<dbReference type="PROSITE" id="PS00639">
    <property type="entry name" value="THIOL_PROTEASE_HIS"/>
    <property type="match status" value="1"/>
</dbReference>
<dbReference type="InterPro" id="IPR038765">
    <property type="entry name" value="Papain-like_cys_pep_sf"/>
</dbReference>
<evidence type="ECO:0000256" key="6">
    <source>
        <dbReference type="ARBA" id="ARBA00023145"/>
    </source>
</evidence>
<name>A0AA36GL29_CYLNA</name>
<dbReference type="CDD" id="cd02620">
    <property type="entry name" value="Peptidase_C1A_CathepsinB"/>
    <property type="match status" value="1"/>
</dbReference>
<dbReference type="SMART" id="SM00645">
    <property type="entry name" value="Pept_C1"/>
    <property type="match status" value="1"/>
</dbReference>
<evidence type="ECO:0000256" key="7">
    <source>
        <dbReference type="ARBA" id="ARBA00023157"/>
    </source>
</evidence>
<evidence type="ECO:0000256" key="3">
    <source>
        <dbReference type="ARBA" id="ARBA00022729"/>
    </source>
</evidence>
<keyword evidence="5" id="KW-0788">Thiol protease</keyword>
<feature type="chain" id="PRO_5041337354" description="Peptidase C1A papain C-terminal domain-containing protein" evidence="10">
    <location>
        <begin position="19"/>
        <end position="353"/>
    </location>
</feature>
<dbReference type="AlphaFoldDB" id="A0AA36GL29"/>
<accession>A0AA36GL29</accession>
<evidence type="ECO:0000256" key="8">
    <source>
        <dbReference type="ARBA" id="ARBA00023180"/>
    </source>
</evidence>
<dbReference type="PROSITE" id="PS00139">
    <property type="entry name" value="THIOL_PROTEASE_CYS"/>
    <property type="match status" value="1"/>
</dbReference>
<dbReference type="SUPFAM" id="SSF54001">
    <property type="entry name" value="Cysteine proteinases"/>
    <property type="match status" value="1"/>
</dbReference>
<evidence type="ECO:0000259" key="11">
    <source>
        <dbReference type="SMART" id="SM00645"/>
    </source>
</evidence>
<comment type="caution">
    <text evidence="12">The sequence shown here is derived from an EMBL/GenBank/DDBJ whole genome shotgun (WGS) entry which is preliminary data.</text>
</comment>
<feature type="domain" description="Peptidase C1A papain C-terminal" evidence="11">
    <location>
        <begin position="97"/>
        <end position="350"/>
    </location>
</feature>
<evidence type="ECO:0000256" key="1">
    <source>
        <dbReference type="ARBA" id="ARBA00008455"/>
    </source>
</evidence>
<dbReference type="InterPro" id="IPR000169">
    <property type="entry name" value="Pept_cys_AS"/>
</dbReference>
<proteinExistence type="inferred from homology"/>
<keyword evidence="6" id="KW-0865">Zymogen</keyword>
<dbReference type="FunFam" id="3.90.70.10:FF:000031">
    <property type="entry name" value="Cathepsin B"/>
    <property type="match status" value="1"/>
</dbReference>
<protein>
    <recommendedName>
        <fullName evidence="11">Peptidase C1A papain C-terminal domain-containing protein</fullName>
    </recommendedName>
</protein>